<evidence type="ECO:0000256" key="1">
    <source>
        <dbReference type="ARBA" id="ARBA00004651"/>
    </source>
</evidence>
<feature type="transmembrane region" description="Helical" evidence="9">
    <location>
        <begin position="252"/>
        <end position="278"/>
    </location>
</feature>
<dbReference type="Proteomes" id="UP000008631">
    <property type="component" value="Chromosome"/>
</dbReference>
<dbReference type="STRING" id="575540.Isop_2922"/>
<protein>
    <recommendedName>
        <fullName evidence="12">AI-2E family transporter</fullName>
    </recommendedName>
</protein>
<evidence type="ECO:0000256" key="8">
    <source>
        <dbReference type="SAM" id="MobiDB-lite"/>
    </source>
</evidence>
<dbReference type="eggNOG" id="COG0628">
    <property type="taxonomic scope" value="Bacteria"/>
</dbReference>
<keyword evidence="7 9" id="KW-0472">Membrane</keyword>
<dbReference type="RefSeq" id="WP_013565775.1">
    <property type="nucleotide sequence ID" value="NC_014962.1"/>
</dbReference>
<keyword evidence="6 9" id="KW-1133">Transmembrane helix</keyword>
<reference key="1">
    <citation type="submission" date="2010-11" db="EMBL/GenBank/DDBJ databases">
        <title>The complete sequence of chromosome of Isophaera pallida ATCC 43644.</title>
        <authorList>
            <consortium name="US DOE Joint Genome Institute (JGI-PGF)"/>
            <person name="Lucas S."/>
            <person name="Copeland A."/>
            <person name="Lapidus A."/>
            <person name="Bruce D."/>
            <person name="Goodwin L."/>
            <person name="Pitluck S."/>
            <person name="Kyrpides N."/>
            <person name="Mavromatis K."/>
            <person name="Pagani I."/>
            <person name="Ivanova N."/>
            <person name="Saunders E."/>
            <person name="Brettin T."/>
            <person name="Detter J.C."/>
            <person name="Han C."/>
            <person name="Tapia R."/>
            <person name="Land M."/>
            <person name="Hauser L."/>
            <person name="Markowitz V."/>
            <person name="Cheng J.-F."/>
            <person name="Hugenholtz P."/>
            <person name="Woyke T."/>
            <person name="Wu D."/>
            <person name="Eisen J.A."/>
        </authorList>
    </citation>
    <scope>NUCLEOTIDE SEQUENCE</scope>
    <source>
        <strain>ATCC 43644</strain>
    </source>
</reference>
<feature type="transmembrane region" description="Helical" evidence="9">
    <location>
        <begin position="329"/>
        <end position="354"/>
    </location>
</feature>
<dbReference type="PANTHER" id="PTHR21716:SF53">
    <property type="entry name" value="PERMEASE PERM-RELATED"/>
    <property type="match status" value="1"/>
</dbReference>
<evidence type="ECO:0000256" key="5">
    <source>
        <dbReference type="ARBA" id="ARBA00022692"/>
    </source>
</evidence>
<feature type="transmembrane region" description="Helical" evidence="9">
    <location>
        <begin position="175"/>
        <end position="193"/>
    </location>
</feature>
<proteinExistence type="inferred from homology"/>
<evidence type="ECO:0000256" key="7">
    <source>
        <dbReference type="ARBA" id="ARBA00023136"/>
    </source>
</evidence>
<dbReference type="KEGG" id="ipa:Isop_2922"/>
<dbReference type="OrthoDB" id="9799225at2"/>
<evidence type="ECO:0000256" key="3">
    <source>
        <dbReference type="ARBA" id="ARBA00022448"/>
    </source>
</evidence>
<comment type="subcellular location">
    <subcellularLocation>
        <location evidence="1">Cell membrane</location>
        <topology evidence="1">Multi-pass membrane protein</topology>
    </subcellularLocation>
</comment>
<feature type="transmembrane region" description="Helical" evidence="9">
    <location>
        <begin position="290"/>
        <end position="309"/>
    </location>
</feature>
<feature type="region of interest" description="Disordered" evidence="8">
    <location>
        <begin position="374"/>
        <end position="429"/>
    </location>
</feature>
<reference evidence="10 11" key="2">
    <citation type="journal article" date="2011" name="Stand. Genomic Sci.">
        <title>Complete genome sequence of Isosphaera pallida type strain (IS1B).</title>
        <authorList>
            <consortium name="US DOE Joint Genome Institute (JGI-PGF)"/>
            <person name="Goker M."/>
            <person name="Cleland D."/>
            <person name="Saunders E."/>
            <person name="Lapidus A."/>
            <person name="Nolan M."/>
            <person name="Lucas S."/>
            <person name="Hammon N."/>
            <person name="Deshpande S."/>
            <person name="Cheng J.F."/>
            <person name="Tapia R."/>
            <person name="Han C."/>
            <person name="Goodwin L."/>
            <person name="Pitluck S."/>
            <person name="Liolios K."/>
            <person name="Pagani I."/>
            <person name="Ivanova N."/>
            <person name="Mavromatis K."/>
            <person name="Pati A."/>
            <person name="Chen A."/>
            <person name="Palaniappan K."/>
            <person name="Land M."/>
            <person name="Hauser L."/>
            <person name="Chang Y.J."/>
            <person name="Jeffries C.D."/>
            <person name="Detter J.C."/>
            <person name="Beck B."/>
            <person name="Woyke T."/>
            <person name="Bristow J."/>
            <person name="Eisen J.A."/>
            <person name="Markowitz V."/>
            <person name="Hugenholtz P."/>
            <person name="Kyrpides N.C."/>
            <person name="Klenk H.P."/>
        </authorList>
    </citation>
    <scope>NUCLEOTIDE SEQUENCE [LARGE SCALE GENOMIC DNA]</scope>
    <source>
        <strain evidence="11">ATCC 43644 / DSM 9630 / IS1B</strain>
    </source>
</reference>
<feature type="region of interest" description="Disordered" evidence="8">
    <location>
        <begin position="1"/>
        <end position="20"/>
    </location>
</feature>
<keyword evidence="11" id="KW-1185">Reference proteome</keyword>
<evidence type="ECO:0000256" key="6">
    <source>
        <dbReference type="ARBA" id="ARBA00022989"/>
    </source>
</evidence>
<feature type="transmembrane region" description="Helical" evidence="9">
    <location>
        <begin position="83"/>
        <end position="106"/>
    </location>
</feature>
<dbReference type="EMBL" id="CP002353">
    <property type="protein sequence ID" value="ADV63487.1"/>
    <property type="molecule type" value="Genomic_DNA"/>
</dbReference>
<evidence type="ECO:0000313" key="11">
    <source>
        <dbReference type="Proteomes" id="UP000008631"/>
    </source>
</evidence>
<feature type="transmembrane region" description="Helical" evidence="9">
    <location>
        <begin position="225"/>
        <end position="246"/>
    </location>
</feature>
<evidence type="ECO:0008006" key="12">
    <source>
        <dbReference type="Google" id="ProtNLM"/>
    </source>
</evidence>
<feature type="transmembrane region" description="Helical" evidence="9">
    <location>
        <begin position="50"/>
        <end position="71"/>
    </location>
</feature>
<gene>
    <name evidence="10" type="ordered locus">Isop_2922</name>
</gene>
<dbReference type="HOGENOM" id="CLU_031275_0_1_0"/>
<comment type="similarity">
    <text evidence="2">Belongs to the autoinducer-2 exporter (AI-2E) (TC 2.A.86) family.</text>
</comment>
<evidence type="ECO:0000256" key="9">
    <source>
        <dbReference type="SAM" id="Phobius"/>
    </source>
</evidence>
<evidence type="ECO:0000313" key="10">
    <source>
        <dbReference type="EMBL" id="ADV63487.1"/>
    </source>
</evidence>
<sequence>MTATPEPRSSDANSVTPNGSLPAGARRTSVALIVLAVLASLYAIHWLKPILVPIALALILACLFSPITTYFRTRWSLGPITSAVTLFVLSTVLGVFVFIITANSLFQAITSLPMQFEFIIGKISSRLTETYRDYPALRGVLPDPDAVDLLGRTNALLVEGLKSSYQELTVRVGEGVVVMTLVLFLLAETEILAPRVIRFFRPLQRDAQEAEALLRGLVHQVRAFLVARTMLNLMLGMAMAGVYWAFGLPFALLMGLALAILNYIPYLGPILGGFPPVLMLFASEGTLSDALLLLAVYIGIITMEGYVLTPWLMGRSLDLNGTTVLIACLVWWFLWGDIGLILAMPITAAINLVFQNVPSLHPWAELMSREWVAPPEETHEPSPVRLSLDQNDETPVDQPHHHNHTVHGQTWINGSPSLADPIPAGESPP</sequence>
<evidence type="ECO:0000256" key="4">
    <source>
        <dbReference type="ARBA" id="ARBA00022475"/>
    </source>
</evidence>
<name>E8R257_ISOPI</name>
<dbReference type="PANTHER" id="PTHR21716">
    <property type="entry name" value="TRANSMEMBRANE PROTEIN"/>
    <property type="match status" value="1"/>
</dbReference>
<dbReference type="GO" id="GO:0005886">
    <property type="term" value="C:plasma membrane"/>
    <property type="evidence" value="ECO:0007669"/>
    <property type="project" value="UniProtKB-SubCell"/>
</dbReference>
<feature type="compositionally biased region" description="Polar residues" evidence="8">
    <location>
        <begin position="10"/>
        <end position="19"/>
    </location>
</feature>
<feature type="compositionally biased region" description="Polar residues" evidence="8">
    <location>
        <begin position="406"/>
        <end position="416"/>
    </location>
</feature>
<dbReference type="InParanoid" id="E8R257"/>
<evidence type="ECO:0000256" key="2">
    <source>
        <dbReference type="ARBA" id="ARBA00009773"/>
    </source>
</evidence>
<accession>E8R257</accession>
<organism evidence="10 11">
    <name type="scientific">Isosphaera pallida (strain ATCC 43644 / DSM 9630 / IS1B)</name>
    <dbReference type="NCBI Taxonomy" id="575540"/>
    <lineage>
        <taxon>Bacteria</taxon>
        <taxon>Pseudomonadati</taxon>
        <taxon>Planctomycetota</taxon>
        <taxon>Planctomycetia</taxon>
        <taxon>Isosphaerales</taxon>
        <taxon>Isosphaeraceae</taxon>
        <taxon>Isosphaera</taxon>
    </lineage>
</organism>
<feature type="transmembrane region" description="Helical" evidence="9">
    <location>
        <begin position="28"/>
        <end position="44"/>
    </location>
</feature>
<keyword evidence="3" id="KW-0813">Transport</keyword>
<keyword evidence="4" id="KW-1003">Cell membrane</keyword>
<keyword evidence="5 9" id="KW-0812">Transmembrane</keyword>
<dbReference type="Pfam" id="PF01594">
    <property type="entry name" value="AI-2E_transport"/>
    <property type="match status" value="1"/>
</dbReference>
<dbReference type="AlphaFoldDB" id="E8R257"/>
<dbReference type="InterPro" id="IPR002549">
    <property type="entry name" value="AI-2E-like"/>
</dbReference>